<sequence length="274" mass="32416">MKRKKWSEAEEQTLISKYSDFLQSGVLPKLKTREKKFKPIADEVNSQHHIRDPITFPFKWTWRDISIKIQNMRHQYLGVKQKIRTSDGQFDWEDGQTHWDNFSNYRQVFGDAQLSDPSDAAAAAAPPPPSDCEFDAESSGEEPKPGSELRAIGSRVLELRGIILRREIKRCEAELFPETARKKKKNDEDDEEGMEEMSLVRRMGLRQRRRKKKKRKKRKMMEMEERLEEEEMEWKERMFKMQIEHEKRMVQIQGNAVQNQMEIMAALLSHFLGS</sequence>
<feature type="compositionally biased region" description="Basic residues" evidence="1">
    <location>
        <begin position="204"/>
        <end position="219"/>
    </location>
</feature>
<dbReference type="OrthoDB" id="1725125at2759"/>
<evidence type="ECO:0000313" key="2">
    <source>
        <dbReference type="EMBL" id="EPS64648.1"/>
    </source>
</evidence>
<protein>
    <recommendedName>
        <fullName evidence="4">Myb/SANT-like domain-containing protein</fullName>
    </recommendedName>
</protein>
<keyword evidence="3" id="KW-1185">Reference proteome</keyword>
<reference evidence="2 3" key="1">
    <citation type="journal article" date="2013" name="BMC Genomics">
        <title>The miniature genome of a carnivorous plant Genlisea aurea contains a low number of genes and short non-coding sequences.</title>
        <authorList>
            <person name="Leushkin E.V."/>
            <person name="Sutormin R.A."/>
            <person name="Nabieva E.R."/>
            <person name="Penin A.A."/>
            <person name="Kondrashov A.S."/>
            <person name="Logacheva M.D."/>
        </authorList>
    </citation>
    <scope>NUCLEOTIDE SEQUENCE [LARGE SCALE GENOMIC DNA]</scope>
</reference>
<accession>S8DNP9</accession>
<comment type="caution">
    <text evidence="2">The sequence shown here is derived from an EMBL/GenBank/DDBJ whole genome shotgun (WGS) entry which is preliminary data.</text>
</comment>
<organism evidence="2 3">
    <name type="scientific">Genlisea aurea</name>
    <dbReference type="NCBI Taxonomy" id="192259"/>
    <lineage>
        <taxon>Eukaryota</taxon>
        <taxon>Viridiplantae</taxon>
        <taxon>Streptophyta</taxon>
        <taxon>Embryophyta</taxon>
        <taxon>Tracheophyta</taxon>
        <taxon>Spermatophyta</taxon>
        <taxon>Magnoliopsida</taxon>
        <taxon>eudicotyledons</taxon>
        <taxon>Gunneridae</taxon>
        <taxon>Pentapetalae</taxon>
        <taxon>asterids</taxon>
        <taxon>lamiids</taxon>
        <taxon>Lamiales</taxon>
        <taxon>Lentibulariaceae</taxon>
        <taxon>Genlisea</taxon>
    </lineage>
</organism>
<evidence type="ECO:0000256" key="1">
    <source>
        <dbReference type="SAM" id="MobiDB-lite"/>
    </source>
</evidence>
<dbReference type="PANTHER" id="PTHR37076">
    <property type="entry name" value="HISTONE-LYSINE N-METHYLTRANSFERASE, H3 LYSINE-79 SPECIFIC-LIKE-RELATED"/>
    <property type="match status" value="1"/>
</dbReference>
<dbReference type="EMBL" id="AUSU01004690">
    <property type="protein sequence ID" value="EPS64648.1"/>
    <property type="molecule type" value="Genomic_DNA"/>
</dbReference>
<dbReference type="Proteomes" id="UP000015453">
    <property type="component" value="Unassembled WGS sequence"/>
</dbReference>
<feature type="region of interest" description="Disordered" evidence="1">
    <location>
        <begin position="204"/>
        <end position="231"/>
    </location>
</feature>
<name>S8DNP9_9LAMI</name>
<dbReference type="AlphaFoldDB" id="S8DNP9"/>
<feature type="region of interest" description="Disordered" evidence="1">
    <location>
        <begin position="116"/>
        <end position="149"/>
    </location>
</feature>
<evidence type="ECO:0008006" key="4">
    <source>
        <dbReference type="Google" id="ProtNLM"/>
    </source>
</evidence>
<dbReference type="PANTHER" id="PTHR37076:SF3">
    <property type="entry name" value="STRESS RESPONSE PROTEIN NST1-LIKE"/>
    <property type="match status" value="1"/>
</dbReference>
<evidence type="ECO:0000313" key="3">
    <source>
        <dbReference type="Proteomes" id="UP000015453"/>
    </source>
</evidence>
<gene>
    <name evidence="2" type="ORF">M569_10134</name>
</gene>
<proteinExistence type="predicted"/>
<feature type="non-terminal residue" evidence="2">
    <location>
        <position position="274"/>
    </location>
</feature>